<feature type="region of interest" description="Disordered" evidence="2">
    <location>
        <begin position="165"/>
        <end position="185"/>
    </location>
</feature>
<organism evidence="4 5">
    <name type="scientific">Kitasatospora atroaurantiaca</name>
    <dbReference type="NCBI Taxonomy" id="285545"/>
    <lineage>
        <taxon>Bacteria</taxon>
        <taxon>Bacillati</taxon>
        <taxon>Actinomycetota</taxon>
        <taxon>Actinomycetes</taxon>
        <taxon>Kitasatosporales</taxon>
        <taxon>Streptomycetaceae</taxon>
        <taxon>Kitasatospora</taxon>
    </lineage>
</organism>
<dbReference type="Proteomes" id="UP000318416">
    <property type="component" value="Unassembled WGS sequence"/>
</dbReference>
<dbReference type="RefSeq" id="WP_145789440.1">
    <property type="nucleotide sequence ID" value="NZ_BAAABR010000054.1"/>
</dbReference>
<dbReference type="InterPro" id="IPR036505">
    <property type="entry name" value="Amidase/PGRP_sf"/>
</dbReference>
<gene>
    <name evidence="4" type="ORF">FB465_1955</name>
</gene>
<dbReference type="GO" id="GO:0008745">
    <property type="term" value="F:N-acetylmuramoyl-L-alanine amidase activity"/>
    <property type="evidence" value="ECO:0007669"/>
    <property type="project" value="InterPro"/>
</dbReference>
<comment type="similarity">
    <text evidence="1">Belongs to the N-acetylmuramoyl-L-alanine amidase 2 family.</text>
</comment>
<accession>A0A561EMY0</accession>
<dbReference type="PANTHER" id="PTHR11022:SF41">
    <property type="entry name" value="PEPTIDOGLYCAN-RECOGNITION PROTEIN LC-RELATED"/>
    <property type="match status" value="1"/>
</dbReference>
<dbReference type="SUPFAM" id="SSF55846">
    <property type="entry name" value="N-acetylmuramoyl-L-alanine amidase-like"/>
    <property type="match status" value="1"/>
</dbReference>
<evidence type="ECO:0000313" key="5">
    <source>
        <dbReference type="Proteomes" id="UP000318416"/>
    </source>
</evidence>
<evidence type="ECO:0000256" key="1">
    <source>
        <dbReference type="ARBA" id="ARBA00007553"/>
    </source>
</evidence>
<dbReference type="Pfam" id="PF01471">
    <property type="entry name" value="PG_binding_1"/>
    <property type="match status" value="1"/>
</dbReference>
<dbReference type="OrthoDB" id="514320at2"/>
<dbReference type="Gene3D" id="1.10.101.10">
    <property type="entry name" value="PGBD-like superfamily/PGBD"/>
    <property type="match status" value="1"/>
</dbReference>
<name>A0A561EMY0_9ACTN</name>
<dbReference type="SMART" id="SM00701">
    <property type="entry name" value="PGRP"/>
    <property type="match status" value="1"/>
</dbReference>
<proteinExistence type="inferred from homology"/>
<dbReference type="GO" id="GO:0009253">
    <property type="term" value="P:peptidoglycan catabolic process"/>
    <property type="evidence" value="ECO:0007669"/>
    <property type="project" value="InterPro"/>
</dbReference>
<dbReference type="GO" id="GO:0008270">
    <property type="term" value="F:zinc ion binding"/>
    <property type="evidence" value="ECO:0007669"/>
    <property type="project" value="InterPro"/>
</dbReference>
<reference evidence="4 5" key="1">
    <citation type="submission" date="2019-06" db="EMBL/GenBank/DDBJ databases">
        <title>Sequencing the genomes of 1000 actinobacteria strains.</title>
        <authorList>
            <person name="Klenk H.-P."/>
        </authorList>
    </citation>
    <scope>NUCLEOTIDE SEQUENCE [LARGE SCALE GENOMIC DNA]</scope>
    <source>
        <strain evidence="4 5">DSM 41649</strain>
    </source>
</reference>
<comment type="caution">
    <text evidence="4">The sequence shown here is derived from an EMBL/GenBank/DDBJ whole genome shotgun (WGS) entry which is preliminary data.</text>
</comment>
<evidence type="ECO:0000256" key="2">
    <source>
        <dbReference type="SAM" id="MobiDB-lite"/>
    </source>
</evidence>
<keyword evidence="5" id="KW-1185">Reference proteome</keyword>
<evidence type="ECO:0000313" key="4">
    <source>
        <dbReference type="EMBL" id="TWE16960.1"/>
    </source>
</evidence>
<dbReference type="Gene3D" id="3.40.80.10">
    <property type="entry name" value="Peptidoglycan recognition protein-like"/>
    <property type="match status" value="1"/>
</dbReference>
<feature type="domain" description="Peptidoglycan recognition protein family" evidence="3">
    <location>
        <begin position="1"/>
        <end position="151"/>
    </location>
</feature>
<evidence type="ECO:0000259" key="3">
    <source>
        <dbReference type="SMART" id="SM00701"/>
    </source>
</evidence>
<protein>
    <submittedName>
        <fullName evidence="4">N-acetylmuramoyl-L-alanine amidase</fullName>
    </submittedName>
</protein>
<dbReference type="AlphaFoldDB" id="A0A561EMY0"/>
<dbReference type="InterPro" id="IPR002477">
    <property type="entry name" value="Peptidoglycan-bd-like"/>
</dbReference>
<dbReference type="CDD" id="cd06583">
    <property type="entry name" value="PGRP"/>
    <property type="match status" value="1"/>
</dbReference>
<dbReference type="InterPro" id="IPR036366">
    <property type="entry name" value="PGBDSf"/>
</dbReference>
<dbReference type="InterPro" id="IPR002502">
    <property type="entry name" value="Amidase_domain"/>
</dbReference>
<dbReference type="SUPFAM" id="SSF47090">
    <property type="entry name" value="PGBD-like"/>
    <property type="match status" value="1"/>
</dbReference>
<sequence length="262" mass="28637">MQFVTREQWGARAPKSDFTYIDSTQGVKVHYEGTEVPSGLAAPDQHGRCPGRMRDLQASHQANTTEGYIDIAYSAVVCPHGTVFEGRGAHHLQAANGPGLNRQHYSVCAMLGDEGLTEPTDAQLNGIRDAIDWLRSAGNAGVEIRGHRDGYATSCPGEPLYRWVQASAPRPGGTDPTPAPAPSPVQGYPTWPGRYLRNYCEGSDVRTWQQRMAERGWRITVDGEYGPQSERICRAFQADKQLDQDGVVGPATWAAAWTTPIT</sequence>
<dbReference type="InterPro" id="IPR015510">
    <property type="entry name" value="PGRP"/>
</dbReference>
<dbReference type="PANTHER" id="PTHR11022">
    <property type="entry name" value="PEPTIDOGLYCAN RECOGNITION PROTEIN"/>
    <property type="match status" value="1"/>
</dbReference>
<dbReference type="EMBL" id="VIVR01000001">
    <property type="protein sequence ID" value="TWE16960.1"/>
    <property type="molecule type" value="Genomic_DNA"/>
</dbReference>
<dbReference type="InterPro" id="IPR006619">
    <property type="entry name" value="PGRP_domain_met/bac"/>
</dbReference>
<dbReference type="InterPro" id="IPR036365">
    <property type="entry name" value="PGBD-like_sf"/>
</dbReference>